<protein>
    <submittedName>
        <fullName evidence="2">Uncharacterized protein</fullName>
    </submittedName>
</protein>
<evidence type="ECO:0000256" key="1">
    <source>
        <dbReference type="SAM" id="MobiDB-lite"/>
    </source>
</evidence>
<evidence type="ECO:0000313" key="2">
    <source>
        <dbReference type="EMBL" id="QXV74656.1"/>
    </source>
</evidence>
<keyword evidence="3" id="KW-1185">Reference proteome</keyword>
<evidence type="ECO:0000313" key="3">
    <source>
        <dbReference type="Proteomes" id="UP000828713"/>
    </source>
</evidence>
<proteinExistence type="predicted"/>
<reference evidence="2" key="1">
    <citation type="submission" date="2021-04" db="EMBL/GenBank/DDBJ databases">
        <title>The Hidden Diversity of Double-Stranded DNA Phages in the Symbiotic Bacterium Rhizobium.</title>
        <authorList>
            <person name="Santamaria R.I."/>
            <person name="Bustos P."/>
            <person name="Cauwenberghe J.V."/>
            <person name="Gonzalez V."/>
        </authorList>
    </citation>
    <scope>NUCLEOTIDE SEQUENCE</scope>
</reference>
<dbReference type="EMBL" id="MW980070">
    <property type="protein sequence ID" value="QXV74656.1"/>
    <property type="molecule type" value="Genomic_DNA"/>
</dbReference>
<dbReference type="Proteomes" id="UP000828713">
    <property type="component" value="Segment"/>
</dbReference>
<organism evidence="2 3">
    <name type="scientific">Rhizobium phage RHEph21</name>
    <dbReference type="NCBI Taxonomy" id="2836134"/>
    <lineage>
        <taxon>Viruses</taxon>
        <taxon>Duplodnaviria</taxon>
        <taxon>Heunggongvirae</taxon>
        <taxon>Uroviricota</taxon>
        <taxon>Caudoviricetes</taxon>
        <taxon>Autographivirales</taxon>
        <taxon>Autographivirales incertae sedis</taxon>
        <taxon>Chamilpavirus</taxon>
        <taxon>Chamilpavirus RHEph21</taxon>
    </lineage>
</organism>
<sequence>MARKPQPKPQSEVAEKVAPEETQKGGPKRTEHEGGIVSLDY</sequence>
<feature type="compositionally biased region" description="Basic and acidic residues" evidence="1">
    <location>
        <begin position="13"/>
        <end position="34"/>
    </location>
</feature>
<accession>A0AAE7VMQ5</accession>
<name>A0AAE7VMQ5_9CAUD</name>
<feature type="region of interest" description="Disordered" evidence="1">
    <location>
        <begin position="1"/>
        <end position="41"/>
    </location>
</feature>